<reference evidence="1 2" key="1">
    <citation type="submission" date="2020-12" db="EMBL/GenBank/DDBJ databases">
        <title>Metabolic potential, ecology and presence of endohyphal bacteria is reflected in genomic diversity of Mucoromycotina.</title>
        <authorList>
            <person name="Muszewska A."/>
            <person name="Okrasinska A."/>
            <person name="Steczkiewicz K."/>
            <person name="Drgas O."/>
            <person name="Orlowska M."/>
            <person name="Perlinska-Lenart U."/>
            <person name="Aleksandrzak-Piekarczyk T."/>
            <person name="Szatraj K."/>
            <person name="Zielenkiewicz U."/>
            <person name="Pilsyk S."/>
            <person name="Malc E."/>
            <person name="Mieczkowski P."/>
            <person name="Kruszewska J.S."/>
            <person name="Biernat P."/>
            <person name="Pawlowska J."/>
        </authorList>
    </citation>
    <scope>NUCLEOTIDE SEQUENCE [LARGE SCALE GENOMIC DNA]</scope>
    <source>
        <strain evidence="1 2">CBS 142.35</strain>
    </source>
</reference>
<comment type="caution">
    <text evidence="1">The sequence shown here is derived from an EMBL/GenBank/DDBJ whole genome shotgun (WGS) entry which is preliminary data.</text>
</comment>
<dbReference type="OrthoDB" id="2277222at2759"/>
<dbReference type="AlphaFoldDB" id="A0A8H7RZ52"/>
<dbReference type="Proteomes" id="UP000646827">
    <property type="component" value="Unassembled WGS sequence"/>
</dbReference>
<dbReference type="EMBL" id="JAEPRB010000185">
    <property type="protein sequence ID" value="KAG2219315.1"/>
    <property type="molecule type" value="Genomic_DNA"/>
</dbReference>
<evidence type="ECO:0000313" key="2">
    <source>
        <dbReference type="Proteomes" id="UP000646827"/>
    </source>
</evidence>
<organism evidence="1 2">
    <name type="scientific">Circinella minor</name>
    <dbReference type="NCBI Taxonomy" id="1195481"/>
    <lineage>
        <taxon>Eukaryota</taxon>
        <taxon>Fungi</taxon>
        <taxon>Fungi incertae sedis</taxon>
        <taxon>Mucoromycota</taxon>
        <taxon>Mucoromycotina</taxon>
        <taxon>Mucoromycetes</taxon>
        <taxon>Mucorales</taxon>
        <taxon>Lichtheimiaceae</taxon>
        <taxon>Circinella</taxon>
    </lineage>
</organism>
<protein>
    <submittedName>
        <fullName evidence="1">Uncharacterized protein</fullName>
    </submittedName>
</protein>
<name>A0A8H7RZ52_9FUNG</name>
<proteinExistence type="predicted"/>
<sequence length="171" mass="19012">MRGSIPNVVRQAASVLDPLIDVCCSHVALTESSKDMPQLLKIAEQHSRELGYRWQPPSKCAILEPNNNESASPTTYYMYNQPIPATESFQYIGIPFTSSGIDIDQLVNQRSSKVTGNMALLRQLGVHLYGIGLWPALRSYCTFIQPVLEYRIAIAALSTNQLTKLENAQNV</sequence>
<accession>A0A8H7RZ52</accession>
<evidence type="ECO:0000313" key="1">
    <source>
        <dbReference type="EMBL" id="KAG2219315.1"/>
    </source>
</evidence>
<gene>
    <name evidence="1" type="ORF">INT45_003137</name>
</gene>
<keyword evidence="2" id="KW-1185">Reference proteome</keyword>